<reference evidence="1" key="2">
    <citation type="submission" date="2020-09" db="EMBL/GenBank/DDBJ databases">
        <authorList>
            <person name="Sun Q."/>
            <person name="Kim S."/>
        </authorList>
    </citation>
    <scope>NUCLEOTIDE SEQUENCE</scope>
    <source>
        <strain evidence="1">KCTC 23714</strain>
    </source>
</reference>
<dbReference type="RefSeq" id="WP_189634531.1">
    <property type="nucleotide sequence ID" value="NZ_BMYQ01000010.1"/>
</dbReference>
<evidence type="ECO:0000313" key="1">
    <source>
        <dbReference type="EMBL" id="GGW38227.1"/>
    </source>
</evidence>
<protein>
    <submittedName>
        <fullName evidence="1">Uncharacterized protein</fullName>
    </submittedName>
</protein>
<dbReference type="AlphaFoldDB" id="A0A918MLK6"/>
<dbReference type="Proteomes" id="UP000628984">
    <property type="component" value="Unassembled WGS sequence"/>
</dbReference>
<name>A0A918MLK6_9RHOB</name>
<proteinExistence type="predicted"/>
<keyword evidence="2" id="KW-1185">Reference proteome</keyword>
<evidence type="ECO:0000313" key="2">
    <source>
        <dbReference type="Proteomes" id="UP000628984"/>
    </source>
</evidence>
<organism evidence="1 2">
    <name type="scientific">Gemmobacter lanyuensis</name>
    <dbReference type="NCBI Taxonomy" id="1054497"/>
    <lineage>
        <taxon>Bacteria</taxon>
        <taxon>Pseudomonadati</taxon>
        <taxon>Pseudomonadota</taxon>
        <taxon>Alphaproteobacteria</taxon>
        <taxon>Rhodobacterales</taxon>
        <taxon>Paracoccaceae</taxon>
        <taxon>Gemmobacter</taxon>
    </lineage>
</organism>
<sequence length="143" mass="16148">MEEQETLPFVVKISEEACQRFLQGLGPAQSGTPGLPRGEHPVTGTDPIVFHIYLESYRGGVHNMVRIVSGYEVHSYEYLCDMASSDISHIGWVTFDRAAAEQFFETTDLEELDHLLRLATEDNISELFAEHFEPRQDLATLGF</sequence>
<dbReference type="EMBL" id="BMYQ01000010">
    <property type="protein sequence ID" value="GGW38227.1"/>
    <property type="molecule type" value="Genomic_DNA"/>
</dbReference>
<accession>A0A918MLK6</accession>
<reference evidence="1" key="1">
    <citation type="journal article" date="2014" name="Int. J. Syst. Evol. Microbiol.">
        <title>Complete genome sequence of Corynebacterium casei LMG S-19264T (=DSM 44701T), isolated from a smear-ripened cheese.</title>
        <authorList>
            <consortium name="US DOE Joint Genome Institute (JGI-PGF)"/>
            <person name="Walter F."/>
            <person name="Albersmeier A."/>
            <person name="Kalinowski J."/>
            <person name="Ruckert C."/>
        </authorList>
    </citation>
    <scope>NUCLEOTIDE SEQUENCE</scope>
    <source>
        <strain evidence="1">KCTC 23714</strain>
    </source>
</reference>
<comment type="caution">
    <text evidence="1">The sequence shown here is derived from an EMBL/GenBank/DDBJ whole genome shotgun (WGS) entry which is preliminary data.</text>
</comment>
<gene>
    <name evidence="1" type="ORF">GCM10011452_28160</name>
</gene>